<sequence>MVPDQASTAQAPGRLLSVLGVSFGIAGAVGGTIGAGILRTPGLVAAQLGSGPWVMAAWLAGGLYALLGANAVAELGASLPLAGGWYVYARRCFGDAAGFTVGWMDWIGHCTGIAWVAVTIGEYAAFLLPGLAPHGKLVGLAVLLLFTLIQLLGVEAGSGSQKLLSLAKAVAFLAVVAACFLLGGPATRATAAAAIPTTAAVLATPVGWTGLAVALVFSLQAIVTTYDGWHSPIYFSEEFSEPQEDLPRSLIGGVLAVIGLYTLFNLALLRVLPLPAIAVSSLPVADAAALLFGAFGGQAITVLALLSLAGLINASIMGAPRILYGLSRDRLFSPLVDRVNRGGTPTVALVLTSLASALLVLGGDFTILLGLAAFLYVSLYLVGIVCLFVLRAREPERPRPYRAWGHPWSTAIVLIGSVAFLVGALRNDTANSGWALLLIGVAVPVFQATRALTPAEAP</sequence>
<organism evidence="6 7">
    <name type="scientific">Aphanothece cf. minutissima CCALA 015</name>
    <dbReference type="NCBI Taxonomy" id="2107695"/>
    <lineage>
        <taxon>Bacteria</taxon>
        <taxon>Bacillati</taxon>
        <taxon>Cyanobacteriota</taxon>
        <taxon>Cyanophyceae</taxon>
        <taxon>Oscillatoriophycideae</taxon>
        <taxon>Chroococcales</taxon>
        <taxon>Aphanothecaceae</taxon>
        <taxon>Aphanothece</taxon>
    </lineage>
</organism>
<feature type="transmembrane region" description="Helical" evidence="5">
    <location>
        <begin position="367"/>
        <end position="391"/>
    </location>
</feature>
<dbReference type="InterPro" id="IPR002293">
    <property type="entry name" value="AA/rel_permease1"/>
</dbReference>
<evidence type="ECO:0000256" key="1">
    <source>
        <dbReference type="ARBA" id="ARBA00004141"/>
    </source>
</evidence>
<feature type="transmembrane region" description="Helical" evidence="5">
    <location>
        <begin position="137"/>
        <end position="154"/>
    </location>
</feature>
<evidence type="ECO:0000256" key="5">
    <source>
        <dbReference type="SAM" id="Phobius"/>
    </source>
</evidence>
<evidence type="ECO:0000313" key="7">
    <source>
        <dbReference type="Proteomes" id="UP000238218"/>
    </source>
</evidence>
<dbReference type="PANTHER" id="PTHR11785:SF512">
    <property type="entry name" value="SOBREMESA, ISOFORM B"/>
    <property type="match status" value="1"/>
</dbReference>
<feature type="transmembrane region" description="Helical" evidence="5">
    <location>
        <begin position="15"/>
        <end position="38"/>
    </location>
</feature>
<evidence type="ECO:0000256" key="3">
    <source>
        <dbReference type="ARBA" id="ARBA00022989"/>
    </source>
</evidence>
<dbReference type="Proteomes" id="UP000238218">
    <property type="component" value="Unassembled WGS sequence"/>
</dbReference>
<dbReference type="PIRSF" id="PIRSF006060">
    <property type="entry name" value="AA_transporter"/>
    <property type="match status" value="1"/>
</dbReference>
<feature type="transmembrane region" description="Helical" evidence="5">
    <location>
        <begin position="106"/>
        <end position="125"/>
    </location>
</feature>
<protein>
    <submittedName>
        <fullName evidence="6">APC family permease</fullName>
    </submittedName>
</protein>
<feature type="transmembrane region" description="Helical" evidence="5">
    <location>
        <begin position="271"/>
        <end position="294"/>
    </location>
</feature>
<feature type="transmembrane region" description="Helical" evidence="5">
    <location>
        <begin position="50"/>
        <end position="73"/>
    </location>
</feature>
<comment type="caution">
    <text evidence="6">The sequence shown here is derived from an EMBL/GenBank/DDBJ whole genome shotgun (WGS) entry which is preliminary data.</text>
</comment>
<evidence type="ECO:0000313" key="6">
    <source>
        <dbReference type="EMBL" id="PSB39506.1"/>
    </source>
</evidence>
<evidence type="ECO:0000256" key="2">
    <source>
        <dbReference type="ARBA" id="ARBA00022692"/>
    </source>
</evidence>
<dbReference type="Gene3D" id="1.20.1740.10">
    <property type="entry name" value="Amino acid/polyamine transporter I"/>
    <property type="match status" value="1"/>
</dbReference>
<name>A0ABX5FC42_9CHRO</name>
<comment type="subcellular location">
    <subcellularLocation>
        <location evidence="1">Membrane</location>
        <topology evidence="1">Multi-pass membrane protein</topology>
    </subcellularLocation>
</comment>
<feature type="transmembrane region" description="Helical" evidence="5">
    <location>
        <begin position="300"/>
        <end position="323"/>
    </location>
</feature>
<gene>
    <name evidence="6" type="ORF">C7B81_02365</name>
</gene>
<feature type="transmembrane region" description="Helical" evidence="5">
    <location>
        <begin position="343"/>
        <end position="361"/>
    </location>
</feature>
<dbReference type="PANTHER" id="PTHR11785">
    <property type="entry name" value="AMINO ACID TRANSPORTER"/>
    <property type="match status" value="1"/>
</dbReference>
<dbReference type="InterPro" id="IPR050598">
    <property type="entry name" value="AminoAcid_Transporter"/>
</dbReference>
<feature type="transmembrane region" description="Helical" evidence="5">
    <location>
        <begin position="246"/>
        <end position="264"/>
    </location>
</feature>
<keyword evidence="2 5" id="KW-0812">Transmembrane</keyword>
<keyword evidence="4 5" id="KW-0472">Membrane</keyword>
<reference evidence="6 7" key="1">
    <citation type="submission" date="2018-02" db="EMBL/GenBank/DDBJ databases">
        <authorList>
            <person name="Moore K."/>
            <person name="Momper L."/>
        </authorList>
    </citation>
    <scope>NUCLEOTIDE SEQUENCE [LARGE SCALE GENOMIC DNA]</scope>
    <source>
        <strain evidence="6 7">CCALA 015</strain>
    </source>
</reference>
<dbReference type="EMBL" id="PVWP01000001">
    <property type="protein sequence ID" value="PSB39506.1"/>
    <property type="molecule type" value="Genomic_DNA"/>
</dbReference>
<feature type="transmembrane region" description="Helical" evidence="5">
    <location>
        <begin position="199"/>
        <end position="226"/>
    </location>
</feature>
<feature type="transmembrane region" description="Helical" evidence="5">
    <location>
        <begin position="403"/>
        <end position="422"/>
    </location>
</feature>
<accession>A0ABX5FC42</accession>
<proteinExistence type="predicted"/>
<reference evidence="6 7" key="2">
    <citation type="submission" date="2018-03" db="EMBL/GenBank/DDBJ databases">
        <title>The ancient ancestry and fast evolution of plastids.</title>
        <authorList>
            <person name="Moore K.R."/>
            <person name="Magnabosco C."/>
            <person name="Momper L."/>
            <person name="Gold D.A."/>
            <person name="Bosak T."/>
            <person name="Fournier G.P."/>
        </authorList>
    </citation>
    <scope>NUCLEOTIDE SEQUENCE [LARGE SCALE GENOMIC DNA]</scope>
    <source>
        <strain evidence="6 7">CCALA 015</strain>
    </source>
</reference>
<evidence type="ECO:0000256" key="4">
    <source>
        <dbReference type="ARBA" id="ARBA00023136"/>
    </source>
</evidence>
<keyword evidence="3 5" id="KW-1133">Transmembrane helix</keyword>
<dbReference type="Pfam" id="PF13520">
    <property type="entry name" value="AA_permease_2"/>
    <property type="match status" value="1"/>
</dbReference>
<feature type="transmembrane region" description="Helical" evidence="5">
    <location>
        <begin position="166"/>
        <end position="187"/>
    </location>
</feature>
<keyword evidence="7" id="KW-1185">Reference proteome</keyword>
<dbReference type="RefSeq" id="WP_106219698.1">
    <property type="nucleotide sequence ID" value="NZ_PVWP01000001.1"/>
</dbReference>